<evidence type="ECO:0000313" key="1">
    <source>
        <dbReference type="EMBL" id="KAJ2981278.1"/>
    </source>
</evidence>
<dbReference type="EMBL" id="JANSHE010004068">
    <property type="protein sequence ID" value="KAJ2981278.1"/>
    <property type="molecule type" value="Genomic_DNA"/>
</dbReference>
<comment type="caution">
    <text evidence="1">The sequence shown here is derived from an EMBL/GenBank/DDBJ whole genome shotgun (WGS) entry which is preliminary data.</text>
</comment>
<gene>
    <name evidence="1" type="ORF">NUW54_g10894</name>
</gene>
<organism evidence="1 2">
    <name type="scientific">Trametes sanguinea</name>
    <dbReference type="NCBI Taxonomy" id="158606"/>
    <lineage>
        <taxon>Eukaryota</taxon>
        <taxon>Fungi</taxon>
        <taxon>Dikarya</taxon>
        <taxon>Basidiomycota</taxon>
        <taxon>Agaricomycotina</taxon>
        <taxon>Agaricomycetes</taxon>
        <taxon>Polyporales</taxon>
        <taxon>Polyporaceae</taxon>
        <taxon>Trametes</taxon>
    </lineage>
</organism>
<dbReference type="Proteomes" id="UP001144978">
    <property type="component" value="Unassembled WGS sequence"/>
</dbReference>
<sequence length="81" mass="8953">MPTCLLSQTSDDLPLNGIWGTAEASNTEDARIKVFRRAMREADAGNPLRWGNELAARAAATSGLRASELREMAPTVPRRRW</sequence>
<proteinExistence type="predicted"/>
<name>A0ACC1NR49_9APHY</name>
<evidence type="ECO:0000313" key="2">
    <source>
        <dbReference type="Proteomes" id="UP001144978"/>
    </source>
</evidence>
<accession>A0ACC1NR49</accession>
<reference evidence="1" key="1">
    <citation type="submission" date="2022-08" db="EMBL/GenBank/DDBJ databases">
        <title>Genome Sequence of Pycnoporus sanguineus.</title>
        <authorList>
            <person name="Buettner E."/>
        </authorList>
    </citation>
    <scope>NUCLEOTIDE SEQUENCE</scope>
    <source>
        <strain evidence="1">CG-C14</strain>
    </source>
</reference>
<protein>
    <submittedName>
        <fullName evidence="1">Uncharacterized protein</fullName>
    </submittedName>
</protein>
<keyword evidence="2" id="KW-1185">Reference proteome</keyword>